<proteinExistence type="predicted"/>
<comment type="subcellular location">
    <subcellularLocation>
        <location evidence="1">Virion</location>
    </subcellularLocation>
</comment>
<evidence type="ECO:0000313" key="7">
    <source>
        <dbReference type="Proteomes" id="UP000827153"/>
    </source>
</evidence>
<keyword evidence="2" id="KW-0946">Virion</keyword>
<keyword evidence="4" id="KW-0238">DNA-binding</keyword>
<evidence type="ECO:0000256" key="5">
    <source>
        <dbReference type="SAM" id="Phobius"/>
    </source>
</evidence>
<feature type="transmembrane region" description="Helical" evidence="5">
    <location>
        <begin position="31"/>
        <end position="53"/>
    </location>
</feature>
<accession>A0ABX8SQ83</accession>
<organism evidence="6 7">
    <name type="scientific">Psittacine adenovirus 2</name>
    <dbReference type="NCBI Taxonomy" id="1301246"/>
    <lineage>
        <taxon>Viruses</taxon>
        <taxon>Varidnaviria</taxon>
        <taxon>Bamfordvirae</taxon>
        <taxon>Preplasmiviricota</taxon>
        <taxon>Polisuviricotina</taxon>
        <taxon>Pharingeaviricetes</taxon>
        <taxon>Rowavirales</taxon>
        <taxon>Adenoviridae</taxon>
        <taxon>Siadenovirus</taxon>
        <taxon>Siadenovirus cinerei</taxon>
    </lineage>
</organism>
<reference evidence="6 7" key="1">
    <citation type="submission" date="2021-07" db="EMBL/GenBank/DDBJ databases">
        <title>Genomic characterization of psittacine adenovirus 2, a siadenovirus determined from a moribund African grey parrot (Psittacus erithacus).</title>
        <authorList>
            <person name="Surphlis A.C."/>
            <person name="Dill-Okubo J.A."/>
            <person name="Harrach B."/>
            <person name="Waltzek T.B."/>
            <person name="Subramaniam K."/>
        </authorList>
    </citation>
    <scope>NUCLEOTIDE SEQUENCE [LARGE SCALE GENOMIC DNA]</scope>
    <source>
        <strain evidence="6 7">WVL19065-01E</strain>
    </source>
</reference>
<evidence type="ECO:0000256" key="3">
    <source>
        <dbReference type="ARBA" id="ARBA00022921"/>
    </source>
</evidence>
<evidence type="ECO:0000256" key="2">
    <source>
        <dbReference type="ARBA" id="ARBA00022844"/>
    </source>
</evidence>
<dbReference type="EMBL" id="MZ562791">
    <property type="protein sequence ID" value="QXX30954.1"/>
    <property type="molecule type" value="Genomic_DNA"/>
</dbReference>
<evidence type="ECO:0000256" key="4">
    <source>
        <dbReference type="ARBA" id="ARBA00023125"/>
    </source>
</evidence>
<keyword evidence="5" id="KW-0472">Membrane</keyword>
<dbReference type="InterPro" id="IPR008393">
    <property type="entry name" value="Adenovirus_late_L2_mu_core"/>
</dbReference>
<keyword evidence="5" id="KW-1133">Transmembrane helix</keyword>
<name>A0ABX8SQ83_9ADEN</name>
<protein>
    <submittedName>
        <fullName evidence="6">PX</fullName>
    </submittedName>
</protein>
<sequence>MFENLAPRKGLGMRIGTVKFSRELRGGFLQFLIPLLASAITAAPGIAGAIIAAKHADK</sequence>
<evidence type="ECO:0000256" key="1">
    <source>
        <dbReference type="ARBA" id="ARBA00004328"/>
    </source>
</evidence>
<keyword evidence="7" id="KW-1185">Reference proteome</keyword>
<dbReference type="Pfam" id="PF05829">
    <property type="entry name" value="Adeno_PX"/>
    <property type="match status" value="1"/>
</dbReference>
<dbReference type="Proteomes" id="UP000827153">
    <property type="component" value="Segment"/>
</dbReference>
<evidence type="ECO:0000313" key="6">
    <source>
        <dbReference type="EMBL" id="QXX30954.1"/>
    </source>
</evidence>
<keyword evidence="3" id="KW-0426">Late protein</keyword>
<keyword evidence="5" id="KW-0812">Transmembrane</keyword>